<evidence type="ECO:0008006" key="3">
    <source>
        <dbReference type="Google" id="ProtNLM"/>
    </source>
</evidence>
<sequence length="56" mass="6403">MEHKLVDGKILYSDSTHLKANANKNKYTEETANVESQLYIEDLNKAVNEDRAKHGK</sequence>
<feature type="non-terminal residue" evidence="1">
    <location>
        <position position="56"/>
    </location>
</feature>
<accession>A0A1H0H1N7</accession>
<protein>
    <recommendedName>
        <fullName evidence="3">Transposase</fullName>
    </recommendedName>
</protein>
<dbReference type="AlphaFoldDB" id="A0A1H0H1N7"/>
<name>A0A1H0H1N7_9FIRM</name>
<evidence type="ECO:0000313" key="2">
    <source>
        <dbReference type="Proteomes" id="UP000199182"/>
    </source>
</evidence>
<evidence type="ECO:0000313" key="1">
    <source>
        <dbReference type="EMBL" id="SDO13010.1"/>
    </source>
</evidence>
<dbReference type="Proteomes" id="UP000199182">
    <property type="component" value="Unassembled WGS sequence"/>
</dbReference>
<gene>
    <name evidence="1" type="ORF">SAMN05192585_15910</name>
</gene>
<reference evidence="1 2" key="1">
    <citation type="submission" date="2016-10" db="EMBL/GenBank/DDBJ databases">
        <authorList>
            <person name="de Groot N.N."/>
        </authorList>
    </citation>
    <scope>NUCLEOTIDE SEQUENCE [LARGE SCALE GENOMIC DNA]</scope>
    <source>
        <strain evidence="1 2">CGMCC 1.5012</strain>
    </source>
</reference>
<keyword evidence="2" id="KW-1185">Reference proteome</keyword>
<organism evidence="1 2">
    <name type="scientific">Acetanaerobacterium elongatum</name>
    <dbReference type="NCBI Taxonomy" id="258515"/>
    <lineage>
        <taxon>Bacteria</taxon>
        <taxon>Bacillati</taxon>
        <taxon>Bacillota</taxon>
        <taxon>Clostridia</taxon>
        <taxon>Eubacteriales</taxon>
        <taxon>Oscillospiraceae</taxon>
        <taxon>Acetanaerobacterium</taxon>
    </lineage>
</organism>
<proteinExistence type="predicted"/>
<dbReference type="EMBL" id="FNID01000059">
    <property type="protein sequence ID" value="SDO13010.1"/>
    <property type="molecule type" value="Genomic_DNA"/>
</dbReference>